<dbReference type="PANTHER" id="PTHR42935">
    <property type="entry name" value="SLR0930 PROTEIN"/>
    <property type="match status" value="1"/>
</dbReference>
<gene>
    <name evidence="1" type="ORF">TAO_1287</name>
</gene>
<name>A0A1Q2SNH9_9GAMM</name>
<reference evidence="1 2" key="1">
    <citation type="journal article" date="2017" name="ISME J.">
        <title>An acid-tolerant ammonia-oxidizing ?-proteobacterium from soil.</title>
        <authorList>
            <person name="Hayatsu M."/>
            <person name="Tago K."/>
            <person name="Uchiyama I."/>
            <person name="Toyoda A."/>
            <person name="Wang Y."/>
            <person name="Shimomura Y."/>
            <person name="Okubo T."/>
            <person name="Kurisu F."/>
            <person name="Hirono Y."/>
            <person name="Nonaka K."/>
            <person name="Akiyama H."/>
            <person name="Itoh T."/>
            <person name="Takami H."/>
        </authorList>
    </citation>
    <scope>NUCLEOTIDE SEQUENCE [LARGE SCALE GENOMIC DNA]</scope>
    <source>
        <strain evidence="1 2">TAO100</strain>
    </source>
</reference>
<dbReference type="RefSeq" id="WP_096527174.1">
    <property type="nucleotide sequence ID" value="NZ_AP014836.1"/>
</dbReference>
<dbReference type="InterPro" id="IPR008533">
    <property type="entry name" value="DUF815"/>
</dbReference>
<evidence type="ECO:0000313" key="2">
    <source>
        <dbReference type="Proteomes" id="UP000243679"/>
    </source>
</evidence>
<sequence length="294" mass="33834">MESPTQQLIEKTSNLLDRLEGLLVPQAPIPDWEHSIAFRWRRIHLQNSGYLEAVSYIHNIQLSDLRGIEFQKQQLVQNTRQFLSGLPANNALLWGTRGTGKSSLIKALLNAFAKQGLRLIEVNRHELVNLPDIITPLTQRPERFILFCDDLSFEADDPSYKALKVVLDGSVSATPENILVYATSNRRHLLPEYMEENQRSRLEKGEIHHAEAIEEKVALSDRFGLWLSFYPFDQQHYIEIVNAWLQHYGITAELRNQATEAALQWALLRGSRSGRTAWQFARDFSGRYKLNNTL</sequence>
<dbReference type="Pfam" id="PF05673">
    <property type="entry name" value="DUF815"/>
    <property type="match status" value="1"/>
</dbReference>
<proteinExistence type="predicted"/>
<dbReference type="InterPro" id="IPR027417">
    <property type="entry name" value="P-loop_NTPase"/>
</dbReference>
<dbReference type="Gene3D" id="3.40.50.300">
    <property type="entry name" value="P-loop containing nucleotide triphosphate hydrolases"/>
    <property type="match status" value="1"/>
</dbReference>
<dbReference type="EMBL" id="AP014836">
    <property type="protein sequence ID" value="BAW80657.1"/>
    <property type="molecule type" value="Genomic_DNA"/>
</dbReference>
<dbReference type="Proteomes" id="UP000243679">
    <property type="component" value="Chromosome"/>
</dbReference>
<organism evidence="1 2">
    <name type="scientific">Candidatus Nitrosoglobus terrae</name>
    <dbReference type="NCBI Taxonomy" id="1630141"/>
    <lineage>
        <taxon>Bacteria</taxon>
        <taxon>Pseudomonadati</taxon>
        <taxon>Pseudomonadota</taxon>
        <taxon>Gammaproteobacteria</taxon>
        <taxon>Chromatiales</taxon>
        <taxon>Chromatiaceae</taxon>
        <taxon>Candidatus Nitrosoglobus</taxon>
    </lineage>
</organism>
<dbReference type="SUPFAM" id="SSF52540">
    <property type="entry name" value="P-loop containing nucleoside triphosphate hydrolases"/>
    <property type="match status" value="1"/>
</dbReference>
<evidence type="ECO:0000313" key="1">
    <source>
        <dbReference type="EMBL" id="BAW80657.1"/>
    </source>
</evidence>
<dbReference type="AlphaFoldDB" id="A0A1Q2SNH9"/>
<keyword evidence="2" id="KW-1185">Reference proteome</keyword>
<protein>
    <submittedName>
        <fullName evidence="1">ATPase AAA superfamily</fullName>
    </submittedName>
</protein>
<dbReference type="KEGG" id="ntt:TAO_1287"/>
<dbReference type="OrthoDB" id="9812140at2"/>
<dbReference type="PANTHER" id="PTHR42935:SF1">
    <property type="entry name" value="SLR0930 PROTEIN"/>
    <property type="match status" value="1"/>
</dbReference>
<accession>A0A1Q2SNH9</accession>